<dbReference type="Pfam" id="PF00293">
    <property type="entry name" value="NUDIX"/>
    <property type="match status" value="1"/>
</dbReference>
<keyword evidence="2" id="KW-0378">Hydrolase</keyword>
<reference evidence="4" key="1">
    <citation type="submission" date="2018-05" db="EMBL/GenBank/DDBJ databases">
        <authorList>
            <person name="Lanie J.A."/>
            <person name="Ng W.-L."/>
            <person name="Kazmierczak K.M."/>
            <person name="Andrzejewski T.M."/>
            <person name="Davidsen T.M."/>
            <person name="Wayne K.J."/>
            <person name="Tettelin H."/>
            <person name="Glass J.I."/>
            <person name="Rusch D."/>
            <person name="Podicherti R."/>
            <person name="Tsui H.-C.T."/>
            <person name="Winkler M.E."/>
        </authorList>
    </citation>
    <scope>NUCLEOTIDE SEQUENCE</scope>
</reference>
<feature type="domain" description="Nudix hydrolase" evidence="3">
    <location>
        <begin position="13"/>
        <end position="155"/>
    </location>
</feature>
<evidence type="ECO:0000259" key="3">
    <source>
        <dbReference type="PROSITE" id="PS51462"/>
    </source>
</evidence>
<dbReference type="NCBIfam" id="NF001937">
    <property type="entry name" value="PRK00714.1-4"/>
    <property type="match status" value="1"/>
</dbReference>
<dbReference type="PROSITE" id="PS51462">
    <property type="entry name" value="NUDIX"/>
    <property type="match status" value="1"/>
</dbReference>
<dbReference type="PANTHER" id="PTHR43736:SF1">
    <property type="entry name" value="DIHYDRONEOPTERIN TRIPHOSPHATE DIPHOSPHATASE"/>
    <property type="match status" value="1"/>
</dbReference>
<dbReference type="PRINTS" id="PR00502">
    <property type="entry name" value="NUDIXFAMILY"/>
</dbReference>
<comment type="cofactor">
    <cofactor evidence="1">
        <name>Mn(2+)</name>
        <dbReference type="ChEBI" id="CHEBI:29035"/>
    </cofactor>
</comment>
<protein>
    <recommendedName>
        <fullName evidence="3">Nudix hydrolase domain-containing protein</fullName>
    </recommendedName>
</protein>
<dbReference type="AlphaFoldDB" id="A0A381XVA4"/>
<gene>
    <name evidence="4" type="ORF">METZ01_LOCUS121404</name>
</gene>
<dbReference type="InterPro" id="IPR020476">
    <property type="entry name" value="Nudix_hydrolase"/>
</dbReference>
<dbReference type="InterPro" id="IPR015797">
    <property type="entry name" value="NUDIX_hydrolase-like_dom_sf"/>
</dbReference>
<dbReference type="PANTHER" id="PTHR43736">
    <property type="entry name" value="ADP-RIBOSE PYROPHOSPHATASE"/>
    <property type="match status" value="1"/>
</dbReference>
<dbReference type="GO" id="GO:0016462">
    <property type="term" value="F:pyrophosphatase activity"/>
    <property type="evidence" value="ECO:0007669"/>
    <property type="project" value="UniProtKB-ARBA"/>
</dbReference>
<dbReference type="EMBL" id="UINC01016470">
    <property type="protein sequence ID" value="SVA68550.1"/>
    <property type="molecule type" value="Genomic_DNA"/>
</dbReference>
<organism evidence="4">
    <name type="scientific">marine metagenome</name>
    <dbReference type="NCBI Taxonomy" id="408172"/>
    <lineage>
        <taxon>unclassified sequences</taxon>
        <taxon>metagenomes</taxon>
        <taxon>ecological metagenomes</taxon>
    </lineage>
</organism>
<dbReference type="Gene3D" id="3.90.79.10">
    <property type="entry name" value="Nucleoside Triphosphate Pyrophosphohydrolase"/>
    <property type="match status" value="1"/>
</dbReference>
<proteinExistence type="inferred from homology"/>
<name>A0A381XVA4_9ZZZZ</name>
<dbReference type="PROSITE" id="PS00893">
    <property type="entry name" value="NUDIX_BOX"/>
    <property type="match status" value="1"/>
</dbReference>
<evidence type="ECO:0000256" key="1">
    <source>
        <dbReference type="ARBA" id="ARBA00001936"/>
    </source>
</evidence>
<dbReference type="InterPro" id="IPR020084">
    <property type="entry name" value="NUDIX_hydrolase_CS"/>
</dbReference>
<accession>A0A381XVA4</accession>
<dbReference type="SUPFAM" id="SSF55811">
    <property type="entry name" value="Nudix"/>
    <property type="match status" value="1"/>
</dbReference>
<dbReference type="NCBIfam" id="NF001938">
    <property type="entry name" value="PRK00714.1-5"/>
    <property type="match status" value="1"/>
</dbReference>
<sequence>MRDLGHRSIDSDGYRPNVGIILCNGDGQVLWARRRRHDGWQFPQGGVEKGESIIDAVYRELYEEVGLLPAHVEVIGCTQQWLRYDVPRTYVRSSGISFRGQKQMWYLLRMLADDTEVCLDHSEQPEFDKWRWVDYWLPLEQIVPFKRTVYRRALTELEPMLVRPGASI</sequence>
<dbReference type="InterPro" id="IPR022927">
    <property type="entry name" value="RppH"/>
</dbReference>
<evidence type="ECO:0000256" key="2">
    <source>
        <dbReference type="ARBA" id="ARBA00022801"/>
    </source>
</evidence>
<evidence type="ECO:0000313" key="4">
    <source>
        <dbReference type="EMBL" id="SVA68550.1"/>
    </source>
</evidence>
<dbReference type="HAMAP" id="MF_00298">
    <property type="entry name" value="Nudix_RppH"/>
    <property type="match status" value="1"/>
</dbReference>
<dbReference type="CDD" id="cd03671">
    <property type="entry name" value="NUDIX_Ap4A_hydrolase_plant_like"/>
    <property type="match status" value="1"/>
</dbReference>
<dbReference type="InterPro" id="IPR000086">
    <property type="entry name" value="NUDIX_hydrolase_dom"/>
</dbReference>